<keyword evidence="5" id="KW-0804">Transcription</keyword>
<dbReference type="InterPro" id="IPR016032">
    <property type="entry name" value="Sig_transdc_resp-reg_C-effctor"/>
</dbReference>
<dbReference type="CDD" id="cd00383">
    <property type="entry name" value="trans_reg_C"/>
    <property type="match status" value="1"/>
</dbReference>
<dbReference type="EMBL" id="JBHTOF010000041">
    <property type="protein sequence ID" value="MFD1465572.1"/>
    <property type="molecule type" value="Genomic_DNA"/>
</dbReference>
<keyword evidence="2" id="KW-0902">Two-component regulatory system</keyword>
<evidence type="ECO:0000313" key="11">
    <source>
        <dbReference type="Proteomes" id="UP001597244"/>
    </source>
</evidence>
<evidence type="ECO:0000256" key="3">
    <source>
        <dbReference type="ARBA" id="ARBA00023015"/>
    </source>
</evidence>
<dbReference type="PROSITE" id="PS50110">
    <property type="entry name" value="RESPONSE_REGULATORY"/>
    <property type="match status" value="1"/>
</dbReference>
<keyword evidence="4 7" id="KW-0238">DNA-binding</keyword>
<gene>
    <name evidence="10" type="ORF">ACFQ4L_05660</name>
</gene>
<dbReference type="PANTHER" id="PTHR48111:SF40">
    <property type="entry name" value="PHOSPHATE REGULON TRANSCRIPTIONAL REGULATORY PROTEIN PHOB"/>
    <property type="match status" value="1"/>
</dbReference>
<evidence type="ECO:0000256" key="5">
    <source>
        <dbReference type="ARBA" id="ARBA00023163"/>
    </source>
</evidence>
<dbReference type="RefSeq" id="WP_379894764.1">
    <property type="nucleotide sequence ID" value="NZ_JBHTOF010000041.1"/>
</dbReference>
<feature type="domain" description="Response regulatory" evidence="8">
    <location>
        <begin position="4"/>
        <end position="117"/>
    </location>
</feature>
<evidence type="ECO:0000259" key="9">
    <source>
        <dbReference type="PROSITE" id="PS51755"/>
    </source>
</evidence>
<dbReference type="InterPro" id="IPR039420">
    <property type="entry name" value="WalR-like"/>
</dbReference>
<comment type="caution">
    <text evidence="6">Lacks conserved residue(s) required for the propagation of feature annotation.</text>
</comment>
<evidence type="ECO:0000256" key="2">
    <source>
        <dbReference type="ARBA" id="ARBA00023012"/>
    </source>
</evidence>
<proteinExistence type="predicted"/>
<evidence type="ECO:0000256" key="4">
    <source>
        <dbReference type="ARBA" id="ARBA00023125"/>
    </source>
</evidence>
<evidence type="ECO:0000256" key="6">
    <source>
        <dbReference type="PROSITE-ProRule" id="PRU00169"/>
    </source>
</evidence>
<dbReference type="InterPro" id="IPR036388">
    <property type="entry name" value="WH-like_DNA-bd_sf"/>
</dbReference>
<dbReference type="Proteomes" id="UP001597244">
    <property type="component" value="Unassembled WGS sequence"/>
</dbReference>
<keyword evidence="1" id="KW-0597">Phosphoprotein</keyword>
<feature type="domain" description="OmpR/PhoB-type" evidence="9">
    <location>
        <begin position="134"/>
        <end position="193"/>
    </location>
</feature>
<evidence type="ECO:0000256" key="1">
    <source>
        <dbReference type="ARBA" id="ARBA00022553"/>
    </source>
</evidence>
<evidence type="ECO:0000259" key="8">
    <source>
        <dbReference type="PROSITE" id="PS50110"/>
    </source>
</evidence>
<dbReference type="InterPro" id="IPR001867">
    <property type="entry name" value="OmpR/PhoB-type_DNA-bd"/>
</dbReference>
<dbReference type="Gene3D" id="3.40.50.2300">
    <property type="match status" value="1"/>
</dbReference>
<dbReference type="Pfam" id="PF00486">
    <property type="entry name" value="Trans_reg_C"/>
    <property type="match status" value="1"/>
</dbReference>
<dbReference type="InterPro" id="IPR011006">
    <property type="entry name" value="CheY-like_superfamily"/>
</dbReference>
<keyword evidence="11" id="KW-1185">Reference proteome</keyword>
<organism evidence="10 11">
    <name type="scientific">Lapidilactobacillus mulanensis</name>
    <dbReference type="NCBI Taxonomy" id="2485999"/>
    <lineage>
        <taxon>Bacteria</taxon>
        <taxon>Bacillati</taxon>
        <taxon>Bacillota</taxon>
        <taxon>Bacilli</taxon>
        <taxon>Lactobacillales</taxon>
        <taxon>Lactobacillaceae</taxon>
        <taxon>Lapidilactobacillus</taxon>
    </lineage>
</organism>
<dbReference type="PANTHER" id="PTHR48111">
    <property type="entry name" value="REGULATOR OF RPOS"/>
    <property type="match status" value="1"/>
</dbReference>
<keyword evidence="3" id="KW-0805">Transcription regulation</keyword>
<sequence length="193" mass="22604">MKKNILLMTKQLSLFMSLNTAFNDEGFFVVNTTDGEKCTDLLNKDVASLIWDMNSETWTETLKIIKFVRNNFTIPVMILADESNIKNEEKLFQLNIDDFIIIPIHDREIVMIIMQRIWTYNTLHRIVSKKGSNEEEINFNELPIKLTNYSLQHNDKTLGLTPKEYKLLMYLASHPNQVISREQLLQSAWGYDI</sequence>
<feature type="DNA-binding region" description="OmpR/PhoB-type" evidence="7">
    <location>
        <begin position="134"/>
        <end position="193"/>
    </location>
</feature>
<reference evidence="11" key="1">
    <citation type="journal article" date="2019" name="Int. J. Syst. Evol. Microbiol.">
        <title>The Global Catalogue of Microorganisms (GCM) 10K type strain sequencing project: providing services to taxonomists for standard genome sequencing and annotation.</title>
        <authorList>
            <consortium name="The Broad Institute Genomics Platform"/>
            <consortium name="The Broad Institute Genome Sequencing Center for Infectious Disease"/>
            <person name="Wu L."/>
            <person name="Ma J."/>
        </authorList>
    </citation>
    <scope>NUCLEOTIDE SEQUENCE [LARGE SCALE GENOMIC DNA]</scope>
    <source>
        <strain evidence="11">CCM 8951</strain>
    </source>
</reference>
<dbReference type="InterPro" id="IPR001789">
    <property type="entry name" value="Sig_transdc_resp-reg_receiver"/>
</dbReference>
<comment type="caution">
    <text evidence="10">The sequence shown here is derived from an EMBL/GenBank/DDBJ whole genome shotgun (WGS) entry which is preliminary data.</text>
</comment>
<dbReference type="SUPFAM" id="SSF52172">
    <property type="entry name" value="CheY-like"/>
    <property type="match status" value="1"/>
</dbReference>
<name>A0ABW4DLM5_9LACO</name>
<dbReference type="PROSITE" id="PS51755">
    <property type="entry name" value="OMPR_PHOB"/>
    <property type="match status" value="1"/>
</dbReference>
<protein>
    <submittedName>
        <fullName evidence="10">Response regulator transcription factor</fullName>
    </submittedName>
</protein>
<evidence type="ECO:0000313" key="10">
    <source>
        <dbReference type="EMBL" id="MFD1465572.1"/>
    </source>
</evidence>
<evidence type="ECO:0000256" key="7">
    <source>
        <dbReference type="PROSITE-ProRule" id="PRU01091"/>
    </source>
</evidence>
<dbReference type="Gene3D" id="1.10.10.10">
    <property type="entry name" value="Winged helix-like DNA-binding domain superfamily/Winged helix DNA-binding domain"/>
    <property type="match status" value="1"/>
</dbReference>
<accession>A0ABW4DLM5</accession>
<dbReference type="SUPFAM" id="SSF46894">
    <property type="entry name" value="C-terminal effector domain of the bipartite response regulators"/>
    <property type="match status" value="1"/>
</dbReference>